<gene>
    <name evidence="9" type="ORF">KTH89_06550</name>
</gene>
<comment type="subcellular location">
    <subcellularLocation>
        <location evidence="1 7">Cell membrane</location>
        <topology evidence="1 7">Multi-pass membrane protein</topology>
    </subcellularLocation>
</comment>
<dbReference type="PANTHER" id="PTHR30193:SF37">
    <property type="entry name" value="INNER MEMBRANE ABC TRANSPORTER PERMEASE PROTEIN YCJO"/>
    <property type="match status" value="1"/>
</dbReference>
<keyword evidence="3" id="KW-1003">Cell membrane</keyword>
<sequence>MKKSRIYPLYFAIPVLLLYGIFYLIPITFGEVFAFTDWNIYVSDVHFNGLDNFIQIFTDPSMSKVFWRAIGNTIYYAIGTLVFTNVLALMLALALNKGLKSQTLLRTVFFIPVVLCPLAIGLLFTAMYNPQYGVINTILRGIGLDSLARQWTADPSTAMNSVLWAGIWKGVGFSTVIYIAGLQGIPKDYYEAAAIDGAGGVQRFFRITFPLLISSVTINLFLGFVGGLKIFDLILSITKGGPGTQTQVLATMVYKELSSGRYGMATAYELMLNILIAGFAFAGLSLLKKREVEF</sequence>
<feature type="domain" description="ABC transmembrane type-1" evidence="8">
    <location>
        <begin position="70"/>
        <end position="283"/>
    </location>
</feature>
<evidence type="ECO:0000256" key="7">
    <source>
        <dbReference type="RuleBase" id="RU363032"/>
    </source>
</evidence>
<dbReference type="RefSeq" id="WP_158342160.1">
    <property type="nucleotide sequence ID" value="NZ_JAHQCW010000007.1"/>
</dbReference>
<evidence type="ECO:0000256" key="3">
    <source>
        <dbReference type="ARBA" id="ARBA00022475"/>
    </source>
</evidence>
<organism evidence="9 10">
    <name type="scientific">Diplocloster agilis</name>
    <dbReference type="NCBI Taxonomy" id="2850323"/>
    <lineage>
        <taxon>Bacteria</taxon>
        <taxon>Bacillati</taxon>
        <taxon>Bacillota</taxon>
        <taxon>Clostridia</taxon>
        <taxon>Lachnospirales</taxon>
        <taxon>Lachnospiraceae</taxon>
        <taxon>Diplocloster</taxon>
    </lineage>
</organism>
<dbReference type="EMBL" id="JAHQCW010000007">
    <property type="protein sequence ID" value="MBU9736192.1"/>
    <property type="molecule type" value="Genomic_DNA"/>
</dbReference>
<keyword evidence="4 7" id="KW-0812">Transmembrane</keyword>
<keyword evidence="2 7" id="KW-0813">Transport</keyword>
<protein>
    <submittedName>
        <fullName evidence="9">Sugar ABC transporter permease</fullName>
    </submittedName>
</protein>
<feature type="transmembrane region" description="Helical" evidence="7">
    <location>
        <begin position="162"/>
        <end position="183"/>
    </location>
</feature>
<comment type="caution">
    <text evidence="9">The sequence shown here is derived from an EMBL/GenBank/DDBJ whole genome shotgun (WGS) entry which is preliminary data.</text>
</comment>
<dbReference type="PANTHER" id="PTHR30193">
    <property type="entry name" value="ABC TRANSPORTER PERMEASE PROTEIN"/>
    <property type="match status" value="1"/>
</dbReference>
<feature type="transmembrane region" description="Helical" evidence="7">
    <location>
        <begin position="7"/>
        <end position="29"/>
    </location>
</feature>
<dbReference type="InterPro" id="IPR035906">
    <property type="entry name" value="MetI-like_sf"/>
</dbReference>
<evidence type="ECO:0000256" key="6">
    <source>
        <dbReference type="ARBA" id="ARBA00023136"/>
    </source>
</evidence>
<dbReference type="Pfam" id="PF00528">
    <property type="entry name" value="BPD_transp_1"/>
    <property type="match status" value="1"/>
</dbReference>
<feature type="transmembrane region" description="Helical" evidence="7">
    <location>
        <begin position="107"/>
        <end position="128"/>
    </location>
</feature>
<dbReference type="AlphaFoldDB" id="A0A949K6Q5"/>
<dbReference type="Gene3D" id="1.10.3720.10">
    <property type="entry name" value="MetI-like"/>
    <property type="match status" value="1"/>
</dbReference>
<keyword evidence="6 7" id="KW-0472">Membrane</keyword>
<dbReference type="CDD" id="cd06261">
    <property type="entry name" value="TM_PBP2"/>
    <property type="match status" value="1"/>
</dbReference>
<evidence type="ECO:0000259" key="8">
    <source>
        <dbReference type="PROSITE" id="PS50928"/>
    </source>
</evidence>
<feature type="transmembrane region" description="Helical" evidence="7">
    <location>
        <begin position="74"/>
        <end position="95"/>
    </location>
</feature>
<proteinExistence type="inferred from homology"/>
<dbReference type="PROSITE" id="PS50928">
    <property type="entry name" value="ABC_TM1"/>
    <property type="match status" value="1"/>
</dbReference>
<feature type="transmembrane region" description="Helical" evidence="7">
    <location>
        <begin position="270"/>
        <end position="287"/>
    </location>
</feature>
<keyword evidence="10" id="KW-1185">Reference proteome</keyword>
<keyword evidence="5 7" id="KW-1133">Transmembrane helix</keyword>
<dbReference type="SUPFAM" id="SSF161098">
    <property type="entry name" value="MetI-like"/>
    <property type="match status" value="1"/>
</dbReference>
<comment type="similarity">
    <text evidence="7">Belongs to the binding-protein-dependent transport system permease family.</text>
</comment>
<evidence type="ECO:0000313" key="9">
    <source>
        <dbReference type="EMBL" id="MBU9736192.1"/>
    </source>
</evidence>
<feature type="transmembrane region" description="Helical" evidence="7">
    <location>
        <begin position="204"/>
        <end position="225"/>
    </location>
</feature>
<dbReference type="InterPro" id="IPR000515">
    <property type="entry name" value="MetI-like"/>
</dbReference>
<evidence type="ECO:0000256" key="1">
    <source>
        <dbReference type="ARBA" id="ARBA00004651"/>
    </source>
</evidence>
<dbReference type="GO" id="GO:0005886">
    <property type="term" value="C:plasma membrane"/>
    <property type="evidence" value="ECO:0007669"/>
    <property type="project" value="UniProtKB-SubCell"/>
</dbReference>
<evidence type="ECO:0000256" key="2">
    <source>
        <dbReference type="ARBA" id="ARBA00022448"/>
    </source>
</evidence>
<dbReference type="InterPro" id="IPR051393">
    <property type="entry name" value="ABC_transporter_permease"/>
</dbReference>
<dbReference type="Proteomes" id="UP000712157">
    <property type="component" value="Unassembled WGS sequence"/>
</dbReference>
<reference evidence="9" key="1">
    <citation type="submission" date="2021-06" db="EMBL/GenBank/DDBJ databases">
        <title>Description of novel taxa of the family Lachnospiraceae.</title>
        <authorList>
            <person name="Chaplin A.V."/>
            <person name="Sokolova S.R."/>
            <person name="Pikina A.P."/>
            <person name="Korzhanova M."/>
            <person name="Belova V."/>
            <person name="Korostin D."/>
            <person name="Efimov B.A."/>
        </authorList>
    </citation>
    <scope>NUCLEOTIDE SEQUENCE</scope>
    <source>
        <strain evidence="9">ASD5720</strain>
    </source>
</reference>
<evidence type="ECO:0000256" key="5">
    <source>
        <dbReference type="ARBA" id="ARBA00022989"/>
    </source>
</evidence>
<evidence type="ECO:0000313" key="10">
    <source>
        <dbReference type="Proteomes" id="UP000712157"/>
    </source>
</evidence>
<dbReference type="GO" id="GO:0055085">
    <property type="term" value="P:transmembrane transport"/>
    <property type="evidence" value="ECO:0007669"/>
    <property type="project" value="InterPro"/>
</dbReference>
<accession>A0A949K6Q5</accession>
<evidence type="ECO:0000256" key="4">
    <source>
        <dbReference type="ARBA" id="ARBA00022692"/>
    </source>
</evidence>
<name>A0A949K6Q5_9FIRM</name>